<protein>
    <submittedName>
        <fullName evidence="1">Uncharacterized protein</fullName>
    </submittedName>
</protein>
<reference evidence="1 2" key="1">
    <citation type="journal article" date="2015" name="PLoS ONE">
        <title>Genomic analysis reveals the molecular basis for capsule loss in the group B streptococcus population.</title>
        <authorList>
            <consortium name="DEVANI Consortium"/>
            <person name="Rosini R."/>
            <person name="Campisi E."/>
            <person name="De Chiara M."/>
            <person name="Tettelin H."/>
            <person name="Rinaudo D."/>
            <person name="Toniolo C."/>
            <person name="Metruccio M."/>
            <person name="Guidotti S."/>
            <person name="Sorensen U.B."/>
            <person name="Kilian M."/>
            <person name="Ramirez M."/>
            <person name="Janulczyk R."/>
            <person name="Donati C."/>
            <person name="Grandi G."/>
            <person name="Margarit I."/>
        </authorList>
    </citation>
    <scope>NUCLEOTIDE SEQUENCE [LARGE SCALE GENOMIC DNA]</scope>
    <source>
        <strain evidence="1 2">DK-B-USS-215</strain>
    </source>
</reference>
<dbReference type="Gene3D" id="3.10.450.540">
    <property type="match status" value="1"/>
</dbReference>
<comment type="caution">
    <text evidence="1">The sequence shown here is derived from an EMBL/GenBank/DDBJ whole genome shotgun (WGS) entry which is preliminary data.</text>
</comment>
<dbReference type="AlphaFoldDB" id="A0A0H1GQS2"/>
<sequence length="280" mass="32244">MYRLTNLTLDTATTYKNKDLVYQALERENAKVKHQEAEGLLLVEELDKKGVVIYQEDISLPFEGIADSLFLKSVTTTHQKESQVKQKWLWTRSRDKNIQKLSPKEKQELRKPVSDIKTQSIKGKSLSSFLKVLWQGLLLVGMGVSLTIAGFTTSLSLKQEKELSYLNQQVKQFETLQSQTGRLDAFARYFLPHYYSEQGKLGDFMSSKLELKHPSGQLQSVILESVEQVDDHIYQLTYVLAVKDRETRTQTRLTLTVKEVSMTPYGYQIIKIPKQTNYPK</sequence>
<proteinExistence type="predicted"/>
<dbReference type="Proteomes" id="UP000035346">
    <property type="component" value="Unassembled WGS sequence"/>
</dbReference>
<dbReference type="EMBL" id="LBKL01000087">
    <property type="protein sequence ID" value="KLL36088.1"/>
    <property type="molecule type" value="Genomic_DNA"/>
</dbReference>
<evidence type="ECO:0000313" key="2">
    <source>
        <dbReference type="Proteomes" id="UP000035346"/>
    </source>
</evidence>
<evidence type="ECO:0000313" key="1">
    <source>
        <dbReference type="EMBL" id="KLL36088.1"/>
    </source>
</evidence>
<name>A0A0H1GQS2_STRAG</name>
<organism evidence="1 2">
    <name type="scientific">Streptococcus agalactiae</name>
    <dbReference type="NCBI Taxonomy" id="1311"/>
    <lineage>
        <taxon>Bacteria</taxon>
        <taxon>Bacillati</taxon>
        <taxon>Bacillota</taxon>
        <taxon>Bacilli</taxon>
        <taxon>Lactobacillales</taxon>
        <taxon>Streptococcaceae</taxon>
        <taxon>Streptococcus</taxon>
    </lineage>
</organism>
<accession>A0A0H1GQS2</accession>
<gene>
    <name evidence="1" type="ORF">WA04_09470</name>
</gene>
<dbReference type="RefSeq" id="WP_000286085.1">
    <property type="nucleotide sequence ID" value="NZ_CP038809.1"/>
</dbReference>
<dbReference type="CDD" id="cd16427">
    <property type="entry name" value="TraM-like"/>
    <property type="match status" value="1"/>
</dbReference>